<evidence type="ECO:0000259" key="2">
    <source>
        <dbReference type="Pfam" id="PF12770"/>
    </source>
</evidence>
<dbReference type="AlphaFoldDB" id="A0A1H1QZG5"/>
<dbReference type="InterPro" id="IPR011990">
    <property type="entry name" value="TPR-like_helical_dom_sf"/>
</dbReference>
<keyword evidence="4" id="KW-1185">Reference proteome</keyword>
<sequence length="827" mass="87047">MRGGEQLHERAKSALLAGASDRAGALLDRAEAQARRTGHDDLLARVELTRAYRCAEAGDVAEGERRCRAVLDRADLAAVTRGLAWGQLALLRMRVGAVPDALAAFRSALDALPADHPERATVRLNRGNVFLQTGQVPPALADFEQALAETAEDGDPVDRAMLEHNLGCTRLLAGDLVGALRLIDGAAPVLQPLSAVHRATVAQDRAAVLTAAGRPREAAVALRRAASSYGARGLRLSQAECELTLGRTLLREDPAAARVVARRAARRFRGHSGEPRALAADVVVLAAEVALGARSAAVLERCDELAEGLDRHGLRQDVQLLRLLAARVCVRRGDLAGARTRLERVRPRASTPLTTRLLGREVAAELAAARGDRRRAATHVRRGLDELHGWQSSFGSLDLQSTLVGHGRDLAVLGLRQAVTDPDPAALLEWSERARALVSRVPSVRPPADDQVARDLAELRLLLAGPPSPGPRAEELRRRVRERRWYADGPGVRAGDPASREELRAALAEDDAVLLAPVVVDGSMHALAVGGRRDEVRPLGPVGPLRDLLDGLASDLHMAAGHRDGPLAAVLDATVAARLAQVARALVDPVLDLLDGHRVVLTPSGALAGTPWSLLPGLRGRPLTVPPSATRWLQLRGARSASDPGRVVLVAGPGVARAEEEVTRAASAWRTAGAPEPQVLCGADATTRAVAAAAEGGDLLHLAGHGHHAEQNPLFSGLGLVDGPWFGHDVEQLRRVPATVVLSACELGATTLRSGEESVGMSAGWLHAGARTVVSSPVVVADDVACEAFARWHALVAGGTAPADALAEVTAGPDLGWAPLLCFGGGW</sequence>
<proteinExistence type="predicted"/>
<evidence type="ECO:0000256" key="1">
    <source>
        <dbReference type="PROSITE-ProRule" id="PRU00339"/>
    </source>
</evidence>
<keyword evidence="1" id="KW-0802">TPR repeat</keyword>
<dbReference type="SUPFAM" id="SSF48452">
    <property type="entry name" value="TPR-like"/>
    <property type="match status" value="1"/>
</dbReference>
<feature type="domain" description="CHAT" evidence="2">
    <location>
        <begin position="579"/>
        <end position="809"/>
    </location>
</feature>
<accession>A0A1H1QZG5</accession>
<dbReference type="Proteomes" id="UP000198859">
    <property type="component" value="Chromosome I"/>
</dbReference>
<protein>
    <submittedName>
        <fullName evidence="3">CHAT domain-containing protein</fullName>
    </submittedName>
</protein>
<dbReference type="Gene3D" id="1.25.40.10">
    <property type="entry name" value="Tetratricopeptide repeat domain"/>
    <property type="match status" value="1"/>
</dbReference>
<dbReference type="InterPro" id="IPR024983">
    <property type="entry name" value="CHAT_dom"/>
</dbReference>
<reference evidence="4" key="1">
    <citation type="submission" date="2016-10" db="EMBL/GenBank/DDBJ databases">
        <authorList>
            <person name="Varghese N."/>
            <person name="Submissions S."/>
        </authorList>
    </citation>
    <scope>NUCLEOTIDE SEQUENCE [LARGE SCALE GENOMIC DNA]</scope>
    <source>
        <strain evidence="4">DSM 22127</strain>
    </source>
</reference>
<dbReference type="SMART" id="SM00028">
    <property type="entry name" value="TPR"/>
    <property type="match status" value="2"/>
</dbReference>
<dbReference type="STRING" id="642780.SAMN04488570_1548"/>
<dbReference type="InterPro" id="IPR019734">
    <property type="entry name" value="TPR_rpt"/>
</dbReference>
<dbReference type="PROSITE" id="PS50005">
    <property type="entry name" value="TPR"/>
    <property type="match status" value="1"/>
</dbReference>
<evidence type="ECO:0000313" key="3">
    <source>
        <dbReference type="EMBL" id="SDS28897.1"/>
    </source>
</evidence>
<dbReference type="Pfam" id="PF12770">
    <property type="entry name" value="CHAT"/>
    <property type="match status" value="1"/>
</dbReference>
<name>A0A1H1QZG5_9ACTN</name>
<gene>
    <name evidence="3" type="ORF">SAMN04488570_1548</name>
</gene>
<evidence type="ECO:0000313" key="4">
    <source>
        <dbReference type="Proteomes" id="UP000198859"/>
    </source>
</evidence>
<feature type="repeat" description="TPR" evidence="1">
    <location>
        <begin position="120"/>
        <end position="153"/>
    </location>
</feature>
<dbReference type="RefSeq" id="WP_091728004.1">
    <property type="nucleotide sequence ID" value="NZ_LT629757.1"/>
</dbReference>
<organism evidence="3 4">
    <name type="scientific">Nocardioides scoriae</name>
    <dbReference type="NCBI Taxonomy" id="642780"/>
    <lineage>
        <taxon>Bacteria</taxon>
        <taxon>Bacillati</taxon>
        <taxon>Actinomycetota</taxon>
        <taxon>Actinomycetes</taxon>
        <taxon>Propionibacteriales</taxon>
        <taxon>Nocardioidaceae</taxon>
        <taxon>Nocardioides</taxon>
    </lineage>
</organism>
<dbReference type="OrthoDB" id="9761935at2"/>
<dbReference type="EMBL" id="LT629757">
    <property type="protein sequence ID" value="SDS28897.1"/>
    <property type="molecule type" value="Genomic_DNA"/>
</dbReference>